<dbReference type="Proteomes" id="UP000619355">
    <property type="component" value="Unassembled WGS sequence"/>
</dbReference>
<comment type="caution">
    <text evidence="2">The sequence shown here is derived from an EMBL/GenBank/DDBJ whole genome shotgun (WGS) entry which is preliminary data.</text>
</comment>
<sequence length="211" mass="22492">MSRRNAYLETAAPAVALLSAPEVAAAWERPSALARWTVGGLAGHLAYQILSVDPALEGPSSEEEPIPVLEHYARAAWIDAPLDGEVSSGIRAKGEGISSDGARHLVERVRAALDRQRTGLQEAQGDRVVFMPPTGWALRMDDFLLTRMVELAVHMDDPAVSVDLSAPELPGAALDPVVALLTGLAVRRHGQAAVLRALTRAERAPSVINAF</sequence>
<evidence type="ECO:0000313" key="2">
    <source>
        <dbReference type="EMBL" id="GHG40787.1"/>
    </source>
</evidence>
<evidence type="ECO:0000259" key="1">
    <source>
        <dbReference type="Pfam" id="PF11716"/>
    </source>
</evidence>
<evidence type="ECO:0000313" key="3">
    <source>
        <dbReference type="Proteomes" id="UP000619355"/>
    </source>
</evidence>
<dbReference type="SUPFAM" id="SSF109854">
    <property type="entry name" value="DinB/YfiT-like putative metalloenzymes"/>
    <property type="match status" value="1"/>
</dbReference>
<dbReference type="GO" id="GO:0046872">
    <property type="term" value="F:metal ion binding"/>
    <property type="evidence" value="ECO:0007669"/>
    <property type="project" value="InterPro"/>
</dbReference>
<dbReference type="AlphaFoldDB" id="A0A919ETY6"/>
<dbReference type="RefSeq" id="WP_229899248.1">
    <property type="nucleotide sequence ID" value="NZ_BNBF01000003.1"/>
</dbReference>
<accession>A0A919ETY6</accession>
<name>A0A919ETY6_9ACTN</name>
<keyword evidence="3" id="KW-1185">Reference proteome</keyword>
<dbReference type="InterPro" id="IPR034660">
    <property type="entry name" value="DinB/YfiT-like"/>
</dbReference>
<feature type="domain" description="Mycothiol-dependent maleylpyruvate isomerase metal-binding" evidence="1">
    <location>
        <begin position="16"/>
        <end position="157"/>
    </location>
</feature>
<dbReference type="EMBL" id="BNBF01000003">
    <property type="protein sequence ID" value="GHG40787.1"/>
    <property type="molecule type" value="Genomic_DNA"/>
</dbReference>
<organism evidence="2 3">
    <name type="scientific">Streptomyces capoamus</name>
    <dbReference type="NCBI Taxonomy" id="68183"/>
    <lineage>
        <taxon>Bacteria</taxon>
        <taxon>Bacillati</taxon>
        <taxon>Actinomycetota</taxon>
        <taxon>Actinomycetes</taxon>
        <taxon>Kitasatosporales</taxon>
        <taxon>Streptomycetaceae</taxon>
        <taxon>Streptomyces</taxon>
    </lineage>
</organism>
<proteinExistence type="predicted"/>
<protein>
    <recommendedName>
        <fullName evidence="1">Mycothiol-dependent maleylpyruvate isomerase metal-binding domain-containing protein</fullName>
    </recommendedName>
</protein>
<dbReference type="Pfam" id="PF11716">
    <property type="entry name" value="MDMPI_N"/>
    <property type="match status" value="1"/>
</dbReference>
<gene>
    <name evidence="2" type="ORF">GCM10018980_15320</name>
</gene>
<dbReference type="Gene3D" id="1.20.120.450">
    <property type="entry name" value="dinb family like domain"/>
    <property type="match status" value="1"/>
</dbReference>
<dbReference type="InterPro" id="IPR024344">
    <property type="entry name" value="MDMPI_metal-binding"/>
</dbReference>
<reference evidence="3" key="1">
    <citation type="journal article" date="2019" name="Int. J. Syst. Evol. Microbiol.">
        <title>The Global Catalogue of Microorganisms (GCM) 10K type strain sequencing project: providing services to taxonomists for standard genome sequencing and annotation.</title>
        <authorList>
            <consortium name="The Broad Institute Genomics Platform"/>
            <consortium name="The Broad Institute Genome Sequencing Center for Infectious Disease"/>
            <person name="Wu L."/>
            <person name="Ma J."/>
        </authorList>
    </citation>
    <scope>NUCLEOTIDE SEQUENCE [LARGE SCALE GENOMIC DNA]</scope>
    <source>
        <strain evidence="3">JCM 4253</strain>
    </source>
</reference>